<proteinExistence type="predicted"/>
<dbReference type="EMBL" id="HG994593">
    <property type="protein sequence ID" value="CAF2850870.1"/>
    <property type="molecule type" value="Genomic_DNA"/>
</dbReference>
<dbReference type="InterPro" id="IPR009003">
    <property type="entry name" value="Peptidase_S1_PA"/>
</dbReference>
<protein>
    <submittedName>
        <fullName evidence="4">(salmon louse) hypothetical protein</fullName>
    </submittedName>
</protein>
<organism evidence="4 5">
    <name type="scientific">Lepeophtheirus salmonis</name>
    <name type="common">Salmon louse</name>
    <name type="synonym">Caligus salmonis</name>
    <dbReference type="NCBI Taxonomy" id="72036"/>
    <lineage>
        <taxon>Eukaryota</taxon>
        <taxon>Metazoa</taxon>
        <taxon>Ecdysozoa</taxon>
        <taxon>Arthropoda</taxon>
        <taxon>Crustacea</taxon>
        <taxon>Multicrustacea</taxon>
        <taxon>Hexanauplia</taxon>
        <taxon>Copepoda</taxon>
        <taxon>Siphonostomatoida</taxon>
        <taxon>Caligidae</taxon>
        <taxon>Lepeophtheirus</taxon>
    </lineage>
</organism>
<dbReference type="OrthoDB" id="547031at2759"/>
<dbReference type="PANTHER" id="PTHR24264:SF54">
    <property type="entry name" value="PEPTIDASE S1 DOMAIN-CONTAINING PROTEIN"/>
    <property type="match status" value="1"/>
</dbReference>
<dbReference type="Pfam" id="PF00089">
    <property type="entry name" value="Trypsin"/>
    <property type="match status" value="1"/>
</dbReference>
<name>A0A7R8CKX7_LEPSM</name>
<sequence length="176" mass="19713">MHGKKFPPKGASKVDIQSQKGKLLSECFNTTRGDNGWCGTCIEGEIKLDLIPKEQCELLLGKNKPDTEICAANRVFMKSTKYKALRLKLKTIKFMEIKNVISQRTPVYGGQDACTGDSGGPLWKWIGHKHKRAFIVGIVSRGDGCARKNEPGIYTRVKEYLEWIRNFTQTSGTCVT</sequence>
<dbReference type="GO" id="GO:0006508">
    <property type="term" value="P:proteolysis"/>
    <property type="evidence" value="ECO:0007669"/>
    <property type="project" value="UniProtKB-KW"/>
</dbReference>
<evidence type="ECO:0000256" key="2">
    <source>
        <dbReference type="ARBA" id="ARBA00022801"/>
    </source>
</evidence>
<dbReference type="InterPro" id="IPR043504">
    <property type="entry name" value="Peptidase_S1_PA_chymotrypsin"/>
</dbReference>
<dbReference type="AlphaFoldDB" id="A0A7R8CKX7"/>
<gene>
    <name evidence="4" type="ORF">LSAA_5731</name>
</gene>
<evidence type="ECO:0000313" key="5">
    <source>
        <dbReference type="Proteomes" id="UP000675881"/>
    </source>
</evidence>
<dbReference type="Gene3D" id="2.40.10.10">
    <property type="entry name" value="Trypsin-like serine proteases"/>
    <property type="match status" value="1"/>
</dbReference>
<dbReference type="InterPro" id="IPR050127">
    <property type="entry name" value="Serine_Proteases_S1"/>
</dbReference>
<dbReference type="InterPro" id="IPR001254">
    <property type="entry name" value="Trypsin_dom"/>
</dbReference>
<dbReference type="GO" id="GO:0005615">
    <property type="term" value="C:extracellular space"/>
    <property type="evidence" value="ECO:0007669"/>
    <property type="project" value="TreeGrafter"/>
</dbReference>
<keyword evidence="2" id="KW-0378">Hydrolase</keyword>
<keyword evidence="1" id="KW-0645">Protease</keyword>
<keyword evidence="5" id="KW-1185">Reference proteome</keyword>
<dbReference type="PROSITE" id="PS50240">
    <property type="entry name" value="TRYPSIN_DOM"/>
    <property type="match status" value="1"/>
</dbReference>
<evidence type="ECO:0000256" key="1">
    <source>
        <dbReference type="ARBA" id="ARBA00022670"/>
    </source>
</evidence>
<dbReference type="PANTHER" id="PTHR24264">
    <property type="entry name" value="TRYPSIN-RELATED"/>
    <property type="match status" value="1"/>
</dbReference>
<evidence type="ECO:0000313" key="4">
    <source>
        <dbReference type="EMBL" id="CAF2850870.1"/>
    </source>
</evidence>
<accession>A0A7R8CKX7</accession>
<dbReference type="GO" id="GO:0004252">
    <property type="term" value="F:serine-type endopeptidase activity"/>
    <property type="evidence" value="ECO:0007669"/>
    <property type="project" value="InterPro"/>
</dbReference>
<reference evidence="4" key="1">
    <citation type="submission" date="2021-02" db="EMBL/GenBank/DDBJ databases">
        <authorList>
            <person name="Bekaert M."/>
        </authorList>
    </citation>
    <scope>NUCLEOTIDE SEQUENCE</scope>
    <source>
        <strain evidence="4">IoA-00</strain>
    </source>
</reference>
<evidence type="ECO:0000256" key="3">
    <source>
        <dbReference type="ARBA" id="ARBA00022825"/>
    </source>
</evidence>
<dbReference type="SUPFAM" id="SSF50494">
    <property type="entry name" value="Trypsin-like serine proteases"/>
    <property type="match status" value="1"/>
</dbReference>
<keyword evidence="3" id="KW-0720">Serine protease</keyword>
<dbReference type="Proteomes" id="UP000675881">
    <property type="component" value="Chromosome 14"/>
</dbReference>